<dbReference type="PANTHER" id="PTHR44329">
    <property type="entry name" value="SERINE/THREONINE-PROTEIN KINASE TNNI3K-RELATED"/>
    <property type="match status" value="1"/>
</dbReference>
<dbReference type="InterPro" id="IPR000719">
    <property type="entry name" value="Prot_kinase_dom"/>
</dbReference>
<feature type="compositionally biased region" description="Low complexity" evidence="7">
    <location>
        <begin position="50"/>
        <end position="65"/>
    </location>
</feature>
<dbReference type="SUPFAM" id="SSF56112">
    <property type="entry name" value="Protein kinase-like (PK-like)"/>
    <property type="match status" value="1"/>
</dbReference>
<evidence type="ECO:0000256" key="7">
    <source>
        <dbReference type="SAM" id="MobiDB-lite"/>
    </source>
</evidence>
<dbReference type="SMART" id="SM00220">
    <property type="entry name" value="S_TKc"/>
    <property type="match status" value="1"/>
</dbReference>
<dbReference type="Gene3D" id="1.10.510.10">
    <property type="entry name" value="Transferase(Phosphotransferase) domain 1"/>
    <property type="match status" value="1"/>
</dbReference>
<name>A0A6P8C7B3_PUNGR</name>
<feature type="domain" description="Protein kinase" evidence="8">
    <location>
        <begin position="187"/>
        <end position="458"/>
    </location>
</feature>
<dbReference type="CDD" id="cd13999">
    <property type="entry name" value="STKc_MAP3K-like"/>
    <property type="match status" value="1"/>
</dbReference>
<accession>A0A6P8C7B3</accession>
<protein>
    <submittedName>
        <fullName evidence="10">Serine/threonine-protein kinase STY46-like</fullName>
    </submittedName>
</protein>
<evidence type="ECO:0000256" key="6">
    <source>
        <dbReference type="RuleBase" id="RU000304"/>
    </source>
</evidence>
<dbReference type="InterPro" id="IPR051681">
    <property type="entry name" value="Ser/Thr_Kinases-Pseudokinases"/>
</dbReference>
<dbReference type="GeneID" id="116192601"/>
<keyword evidence="4 5" id="KW-0067">ATP-binding</keyword>
<dbReference type="Pfam" id="PF00069">
    <property type="entry name" value="Pkinase"/>
    <property type="match status" value="1"/>
</dbReference>
<evidence type="ECO:0000256" key="1">
    <source>
        <dbReference type="ARBA" id="ARBA00022679"/>
    </source>
</evidence>
<dbReference type="Proteomes" id="UP000515151">
    <property type="component" value="Chromosome 1"/>
</dbReference>
<dbReference type="PROSITE" id="PS00107">
    <property type="entry name" value="PROTEIN_KINASE_ATP"/>
    <property type="match status" value="1"/>
</dbReference>
<keyword evidence="6" id="KW-0723">Serine/threonine-protein kinase</keyword>
<sequence>MIMSLNGTYNTNNTDPRSPRRSNAADARRSQACCWNLSGCLEMPMGAVVSSPNHSHPHHQQPLQNRGHQSLEQSISELEQQVRDLEREVQKQKELRIMYGKRMERTQDYLKYCLQVAQENGFLHLLMNPKDTQECLLSPHNFMIGNNVWLNGSPAQFPALVPSQPSDLDLISNQARANGWSIDPLEIEMKDQIGRGSTADIYRATWRGLDVAVKYMSPEFFHSNPSGAAFFAQELHTLSRQRHRFVLQLMGACLQPPDRAWVVTELLSTTLKEWLHGPGKARQPRDLASSLPLPPMEERLARAVEIAQAMQYLHEQRPRVVHRDLKPSNVFLDDALHVRVADFGHARFLRDGEYALTAETGTYVYMAPEVIKCEPYDEKCDVYSFGVIVNELVTGDHPYIDIDAGPAKIAMEVAEGILRPALPADNDGQLGELIELICLSWNQDPSLRLPFSSITPKLKEIQRKFAETNVS</sequence>
<dbReference type="InterPro" id="IPR011009">
    <property type="entry name" value="Kinase-like_dom_sf"/>
</dbReference>
<dbReference type="PANTHER" id="PTHR44329:SF11">
    <property type="entry name" value="OS09G0443600 PROTEIN"/>
    <property type="match status" value="1"/>
</dbReference>
<evidence type="ECO:0000256" key="3">
    <source>
        <dbReference type="ARBA" id="ARBA00022777"/>
    </source>
</evidence>
<reference evidence="10" key="2">
    <citation type="submission" date="2025-08" db="UniProtKB">
        <authorList>
            <consortium name="RefSeq"/>
        </authorList>
    </citation>
    <scope>IDENTIFICATION</scope>
    <source>
        <tissue evidence="10">Leaf</tissue>
    </source>
</reference>
<dbReference type="PROSITE" id="PS50011">
    <property type="entry name" value="PROTEIN_KINASE_DOM"/>
    <property type="match status" value="1"/>
</dbReference>
<dbReference type="RefSeq" id="XP_031377053.1">
    <property type="nucleotide sequence ID" value="XM_031521193.1"/>
</dbReference>
<keyword evidence="1" id="KW-0808">Transferase</keyword>
<reference evidence="9" key="1">
    <citation type="journal article" date="2020" name="Plant Biotechnol. J.">
        <title>The pomegranate (Punica granatum L.) draft genome dissects genetic divergence between soft- and hard-seeded cultivars.</title>
        <authorList>
            <person name="Luo X."/>
            <person name="Li H."/>
            <person name="Wu Z."/>
            <person name="Yao W."/>
            <person name="Zhao P."/>
            <person name="Cao D."/>
            <person name="Yu H."/>
            <person name="Li K."/>
            <person name="Poudel K."/>
            <person name="Zhao D."/>
            <person name="Zhang F."/>
            <person name="Xia X."/>
            <person name="Chen L."/>
            <person name="Wang Q."/>
            <person name="Jing D."/>
            <person name="Cao S."/>
        </authorList>
    </citation>
    <scope>NUCLEOTIDE SEQUENCE [LARGE SCALE GENOMIC DNA]</scope>
    <source>
        <strain evidence="9">cv. Tunisia</strain>
    </source>
</reference>
<feature type="region of interest" description="Disordered" evidence="7">
    <location>
        <begin position="1"/>
        <end position="26"/>
    </location>
</feature>
<dbReference type="GO" id="GO:0004674">
    <property type="term" value="F:protein serine/threonine kinase activity"/>
    <property type="evidence" value="ECO:0007669"/>
    <property type="project" value="UniProtKB-KW"/>
</dbReference>
<comment type="similarity">
    <text evidence="6">Belongs to the protein kinase superfamily.</text>
</comment>
<evidence type="ECO:0000256" key="2">
    <source>
        <dbReference type="ARBA" id="ARBA00022741"/>
    </source>
</evidence>
<dbReference type="InterPro" id="IPR017441">
    <property type="entry name" value="Protein_kinase_ATP_BS"/>
</dbReference>
<evidence type="ECO:0000313" key="9">
    <source>
        <dbReference type="Proteomes" id="UP000515151"/>
    </source>
</evidence>
<evidence type="ECO:0000256" key="4">
    <source>
        <dbReference type="ARBA" id="ARBA00022840"/>
    </source>
</evidence>
<gene>
    <name evidence="10" type="primary">LOC116192601</name>
</gene>
<keyword evidence="2 5" id="KW-0547">Nucleotide-binding</keyword>
<keyword evidence="9" id="KW-1185">Reference proteome</keyword>
<dbReference type="AlphaFoldDB" id="A0A6P8C7B3"/>
<evidence type="ECO:0000313" key="10">
    <source>
        <dbReference type="RefSeq" id="XP_031377053.1"/>
    </source>
</evidence>
<dbReference type="Gene3D" id="3.30.200.20">
    <property type="entry name" value="Phosphorylase Kinase, domain 1"/>
    <property type="match status" value="1"/>
</dbReference>
<evidence type="ECO:0000256" key="5">
    <source>
        <dbReference type="PROSITE-ProRule" id="PRU10141"/>
    </source>
</evidence>
<dbReference type="PROSITE" id="PS00108">
    <property type="entry name" value="PROTEIN_KINASE_ST"/>
    <property type="match status" value="1"/>
</dbReference>
<evidence type="ECO:0000259" key="8">
    <source>
        <dbReference type="PROSITE" id="PS50011"/>
    </source>
</evidence>
<feature type="binding site" evidence="5">
    <location>
        <position position="214"/>
    </location>
    <ligand>
        <name>ATP</name>
        <dbReference type="ChEBI" id="CHEBI:30616"/>
    </ligand>
</feature>
<feature type="compositionally biased region" description="Polar residues" evidence="7">
    <location>
        <begin position="1"/>
        <end position="16"/>
    </location>
</feature>
<feature type="region of interest" description="Disordered" evidence="7">
    <location>
        <begin position="48"/>
        <end position="70"/>
    </location>
</feature>
<keyword evidence="3" id="KW-0418">Kinase</keyword>
<organism evidence="9 10">
    <name type="scientific">Punica granatum</name>
    <name type="common">Pomegranate</name>
    <dbReference type="NCBI Taxonomy" id="22663"/>
    <lineage>
        <taxon>Eukaryota</taxon>
        <taxon>Viridiplantae</taxon>
        <taxon>Streptophyta</taxon>
        <taxon>Embryophyta</taxon>
        <taxon>Tracheophyta</taxon>
        <taxon>Spermatophyta</taxon>
        <taxon>Magnoliopsida</taxon>
        <taxon>eudicotyledons</taxon>
        <taxon>Gunneridae</taxon>
        <taxon>Pentapetalae</taxon>
        <taxon>rosids</taxon>
        <taxon>malvids</taxon>
        <taxon>Myrtales</taxon>
        <taxon>Lythraceae</taxon>
        <taxon>Punica</taxon>
    </lineage>
</organism>
<dbReference type="InterPro" id="IPR008271">
    <property type="entry name" value="Ser/Thr_kinase_AS"/>
</dbReference>
<dbReference type="OrthoDB" id="10261027at2759"/>
<proteinExistence type="inferred from homology"/>
<dbReference type="GO" id="GO:0005524">
    <property type="term" value="F:ATP binding"/>
    <property type="evidence" value="ECO:0007669"/>
    <property type="project" value="UniProtKB-UniRule"/>
</dbReference>